<accession>A0A368F233</accession>
<dbReference type="InterPro" id="IPR005331">
    <property type="entry name" value="Sulfotransferase"/>
</dbReference>
<dbReference type="AlphaFoldDB" id="A0A368F233"/>
<dbReference type="EMBL" id="JOJR01014370">
    <property type="protein sequence ID" value="RCN25079.1"/>
    <property type="molecule type" value="Genomic_DNA"/>
</dbReference>
<dbReference type="OrthoDB" id="408912at2759"/>
<evidence type="ECO:0000313" key="1">
    <source>
        <dbReference type="EMBL" id="RCN25079.1"/>
    </source>
</evidence>
<proteinExistence type="predicted"/>
<comment type="caution">
    <text evidence="1">The sequence shown here is derived from an EMBL/GenBank/DDBJ whole genome shotgun (WGS) entry which is preliminary data.</text>
</comment>
<keyword evidence="2" id="KW-1185">Reference proteome</keyword>
<dbReference type="GO" id="GO:0008146">
    <property type="term" value="F:sulfotransferase activity"/>
    <property type="evidence" value="ECO:0007669"/>
    <property type="project" value="InterPro"/>
</dbReference>
<dbReference type="Pfam" id="PF03567">
    <property type="entry name" value="Sulfotransfer_2"/>
    <property type="match status" value="1"/>
</dbReference>
<sequence length="61" mass="7092">MQNDLPALFCSKRDYIRTNMTAVLDDIGEEPVLFAVVREPIERFLSGFLDKCILWVVIFKD</sequence>
<gene>
    <name evidence="1" type="ORF">ANCCAN_29211</name>
</gene>
<protein>
    <recommendedName>
        <fullName evidence="3">Sulfotransferase domain-containing protein</fullName>
    </recommendedName>
</protein>
<dbReference type="Proteomes" id="UP000252519">
    <property type="component" value="Unassembled WGS sequence"/>
</dbReference>
<reference evidence="1 2" key="1">
    <citation type="submission" date="2014-10" db="EMBL/GenBank/DDBJ databases">
        <title>Draft genome of the hookworm Ancylostoma caninum.</title>
        <authorList>
            <person name="Mitreva M."/>
        </authorList>
    </citation>
    <scope>NUCLEOTIDE SEQUENCE [LARGE SCALE GENOMIC DNA]</scope>
    <source>
        <strain evidence="1 2">Baltimore</strain>
    </source>
</reference>
<dbReference type="GO" id="GO:0016020">
    <property type="term" value="C:membrane"/>
    <property type="evidence" value="ECO:0007669"/>
    <property type="project" value="InterPro"/>
</dbReference>
<evidence type="ECO:0008006" key="3">
    <source>
        <dbReference type="Google" id="ProtNLM"/>
    </source>
</evidence>
<organism evidence="1 2">
    <name type="scientific">Ancylostoma caninum</name>
    <name type="common">Dog hookworm</name>
    <dbReference type="NCBI Taxonomy" id="29170"/>
    <lineage>
        <taxon>Eukaryota</taxon>
        <taxon>Metazoa</taxon>
        <taxon>Ecdysozoa</taxon>
        <taxon>Nematoda</taxon>
        <taxon>Chromadorea</taxon>
        <taxon>Rhabditida</taxon>
        <taxon>Rhabditina</taxon>
        <taxon>Rhabditomorpha</taxon>
        <taxon>Strongyloidea</taxon>
        <taxon>Ancylostomatidae</taxon>
        <taxon>Ancylostomatinae</taxon>
        <taxon>Ancylostoma</taxon>
    </lineage>
</organism>
<evidence type="ECO:0000313" key="2">
    <source>
        <dbReference type="Proteomes" id="UP000252519"/>
    </source>
</evidence>
<name>A0A368F233_ANCCA</name>